<evidence type="ECO:0000313" key="2">
    <source>
        <dbReference type="EMBL" id="TDG44047.1"/>
    </source>
</evidence>
<dbReference type="OMA" id="WNNNFLY"/>
<dbReference type="SUPFAM" id="SSF56112">
    <property type="entry name" value="Protein kinase-like (PK-like)"/>
    <property type="match status" value="1"/>
</dbReference>
<keyword evidence="3" id="KW-1185">Reference proteome</keyword>
<dbReference type="InterPro" id="IPR015897">
    <property type="entry name" value="CHK_kinase-like"/>
</dbReference>
<name>A0A484B5B0_DRONA</name>
<dbReference type="Proteomes" id="UP000295192">
    <property type="component" value="Unassembled WGS sequence"/>
</dbReference>
<reference evidence="2 3" key="1">
    <citation type="journal article" date="2019" name="J. Hered.">
        <title>An Improved Genome Assembly for Drosophila navojoa, the Basal Species in the mojavensis Cluster.</title>
        <authorList>
            <person name="Vanderlinde T."/>
            <person name="Dupim E.G."/>
            <person name="Nazario-Yepiz N.O."/>
            <person name="Carvalho A.B."/>
        </authorList>
    </citation>
    <scope>NUCLEOTIDE SEQUENCE [LARGE SCALE GENOMIC DNA]</scope>
    <source>
        <strain evidence="2">Navoj_Jal97</strain>
        <tissue evidence="2">Whole organism</tissue>
    </source>
</reference>
<organism evidence="2 3">
    <name type="scientific">Drosophila navojoa</name>
    <name type="common">Fruit fly</name>
    <dbReference type="NCBI Taxonomy" id="7232"/>
    <lineage>
        <taxon>Eukaryota</taxon>
        <taxon>Metazoa</taxon>
        <taxon>Ecdysozoa</taxon>
        <taxon>Arthropoda</taxon>
        <taxon>Hexapoda</taxon>
        <taxon>Insecta</taxon>
        <taxon>Pterygota</taxon>
        <taxon>Neoptera</taxon>
        <taxon>Endopterygota</taxon>
        <taxon>Diptera</taxon>
        <taxon>Brachycera</taxon>
        <taxon>Muscomorpha</taxon>
        <taxon>Ephydroidea</taxon>
        <taxon>Drosophilidae</taxon>
        <taxon>Drosophila</taxon>
    </lineage>
</organism>
<dbReference type="OrthoDB" id="190089at2759"/>
<dbReference type="SMART" id="SM00587">
    <property type="entry name" value="CHK"/>
    <property type="match status" value="1"/>
</dbReference>
<evidence type="ECO:0000259" key="1">
    <source>
        <dbReference type="SMART" id="SM00587"/>
    </source>
</evidence>
<protein>
    <recommendedName>
        <fullName evidence="1">CHK kinase-like domain-containing protein</fullName>
    </recommendedName>
</protein>
<dbReference type="Gene3D" id="3.90.1200.10">
    <property type="match status" value="1"/>
</dbReference>
<dbReference type="EMBL" id="LSRL02000120">
    <property type="protein sequence ID" value="TDG44047.1"/>
    <property type="molecule type" value="Genomic_DNA"/>
</dbReference>
<dbReference type="STRING" id="7232.A0A484B5B0"/>
<proteinExistence type="predicted"/>
<sequence length="410" mass="47264">MEQQEDLPNASVRQTLEKVLGRSDYTLELACAKGNNYLGIVWRIRVPPEQSLVLKLPPQNAVRRKQFFARPCFKREALAYEQFLPLANRFQTERKLEEAQQFRHYAHHLATRQDEPNECIVLEDLCRAGYQMHDRFAELTPAHVSLVMSAYAKLHAVSLAMKQRQPQQLLPFQQMLDIFEQRRSDEGLAAYFEQLKQSALDALCPQTDCSYIERLREYFGRGSYFSMLTSLLSGSNCEPFAVVCHGVSWNNNFLYRCQPGSEEPAEVCLIDWQLMRYASPVTDVAYFLFSCTTRDFRRQHYESMLELYYEALRQQLIRLGERPDVVFPLSAFKQQLHEKGAVGLLLAMMVLPIVTIRSEDAPDLQAISDLVEGGAATNLRKVGFLGDGNELLYKQRMRGVILDCIDYNYI</sequence>
<dbReference type="InterPro" id="IPR004119">
    <property type="entry name" value="EcKL"/>
</dbReference>
<dbReference type="Pfam" id="PF02958">
    <property type="entry name" value="EcKL"/>
    <property type="match status" value="1"/>
</dbReference>
<gene>
    <name evidence="2" type="ORF">AWZ03_009536</name>
</gene>
<dbReference type="KEGG" id="dnv:108656565"/>
<dbReference type="PANTHER" id="PTHR11012">
    <property type="entry name" value="PROTEIN KINASE-LIKE DOMAIN-CONTAINING"/>
    <property type="match status" value="1"/>
</dbReference>
<comment type="caution">
    <text evidence="2">The sequence shown here is derived from an EMBL/GenBank/DDBJ whole genome shotgun (WGS) entry which is preliminary data.</text>
</comment>
<dbReference type="InterPro" id="IPR011009">
    <property type="entry name" value="Kinase-like_dom_sf"/>
</dbReference>
<dbReference type="PANTHER" id="PTHR11012:SF54">
    <property type="entry name" value="CHK KINASE-LIKE DOMAIN-CONTAINING PROTEIN"/>
    <property type="match status" value="1"/>
</dbReference>
<evidence type="ECO:0000313" key="3">
    <source>
        <dbReference type="Proteomes" id="UP000295192"/>
    </source>
</evidence>
<feature type="domain" description="CHK kinase-like" evidence="1">
    <location>
        <begin position="120"/>
        <end position="318"/>
    </location>
</feature>
<accession>A0A484B5B0</accession>
<dbReference type="AlphaFoldDB" id="A0A484B5B0"/>